<dbReference type="EMBL" id="JBFPJR010000019">
    <property type="protein sequence ID" value="MEX0428379.1"/>
    <property type="molecule type" value="Genomic_DNA"/>
</dbReference>
<dbReference type="Pfam" id="PF13646">
    <property type="entry name" value="HEAT_2"/>
    <property type="match status" value="1"/>
</dbReference>
<sequence>MTTFRPSSDIWAELLQMARAFDDFDEDLDEDFDFDYDRAFDLSHILNDRGEPEVVDWALPKLTSASPGDRWVAATVLGQHGFQRGRPYGDRVAPALAGAARIEEDDDVRFALIHALGLAEDPAWAPELASYADDPDPSVRKAVAGFLPLMFGGDEPDAATIALLIRLSTDEDPHVRDWATMGLGTQSEQDSDAIRSALRARLDDTDDDDSNTSAEAALGLALRHDPSCVDYLARWLFVPTPDVGNLIVEAVGALGDRRFLPWLLELRAAGWQDEDPCPEVLDEAIAALGGPPAPETSSD</sequence>
<dbReference type="SUPFAM" id="SSF48371">
    <property type="entry name" value="ARM repeat"/>
    <property type="match status" value="1"/>
</dbReference>
<protein>
    <submittedName>
        <fullName evidence="1">HEAT repeat domain-containing protein</fullName>
    </submittedName>
</protein>
<name>A0ABV3SZL5_9ACTN</name>
<evidence type="ECO:0000313" key="2">
    <source>
        <dbReference type="Proteomes" id="UP001556631"/>
    </source>
</evidence>
<evidence type="ECO:0000313" key="1">
    <source>
        <dbReference type="EMBL" id="MEX0428379.1"/>
    </source>
</evidence>
<organism evidence="1 2">
    <name type="scientific">Nocardioides eburneus</name>
    <dbReference type="NCBI Taxonomy" id="3231482"/>
    <lineage>
        <taxon>Bacteria</taxon>
        <taxon>Bacillati</taxon>
        <taxon>Actinomycetota</taxon>
        <taxon>Actinomycetes</taxon>
        <taxon>Propionibacteriales</taxon>
        <taxon>Nocardioidaceae</taxon>
        <taxon>Nocardioides</taxon>
    </lineage>
</organism>
<dbReference type="RefSeq" id="WP_367994351.1">
    <property type="nucleotide sequence ID" value="NZ_JBFPJR010000019.1"/>
</dbReference>
<reference evidence="1 2" key="1">
    <citation type="submission" date="2024-07" db="EMBL/GenBank/DDBJ databases">
        <authorList>
            <person name="Lee S."/>
            <person name="Kang M."/>
        </authorList>
    </citation>
    <scope>NUCLEOTIDE SEQUENCE [LARGE SCALE GENOMIC DNA]</scope>
    <source>
        <strain evidence="1 2">DS6</strain>
    </source>
</reference>
<dbReference type="InterPro" id="IPR016024">
    <property type="entry name" value="ARM-type_fold"/>
</dbReference>
<gene>
    <name evidence="1" type="ORF">AB3X52_12180</name>
</gene>
<proteinExistence type="predicted"/>
<comment type="caution">
    <text evidence="1">The sequence shown here is derived from an EMBL/GenBank/DDBJ whole genome shotgun (WGS) entry which is preliminary data.</text>
</comment>
<keyword evidence="2" id="KW-1185">Reference proteome</keyword>
<accession>A0ABV3SZL5</accession>
<dbReference type="Proteomes" id="UP001556631">
    <property type="component" value="Unassembled WGS sequence"/>
</dbReference>
<dbReference type="InterPro" id="IPR011989">
    <property type="entry name" value="ARM-like"/>
</dbReference>
<dbReference type="Gene3D" id="1.25.10.10">
    <property type="entry name" value="Leucine-rich Repeat Variant"/>
    <property type="match status" value="1"/>
</dbReference>